<dbReference type="InterPro" id="IPR014824">
    <property type="entry name" value="Nfu/NifU_N"/>
</dbReference>
<accession>A0A1M5VCI9</accession>
<dbReference type="SUPFAM" id="SSF110836">
    <property type="entry name" value="Hypothetical protein SAV1430"/>
    <property type="match status" value="2"/>
</dbReference>
<dbReference type="AlphaFoldDB" id="A0A1M5VCI9"/>
<comment type="similarity">
    <text evidence="1">Belongs to the NifU family.</text>
</comment>
<dbReference type="Proteomes" id="UP000184047">
    <property type="component" value="Unassembled WGS sequence"/>
</dbReference>
<dbReference type="PANTHER" id="PTHR11178:SF1">
    <property type="entry name" value="NFU1 IRON-SULFUR CLUSTER SCAFFOLD HOMOLOG, MITOCHONDRIAL"/>
    <property type="match status" value="1"/>
</dbReference>
<dbReference type="PIRSF" id="PIRSF036773">
    <property type="entry name" value="HIRIP5"/>
    <property type="match status" value="1"/>
</dbReference>
<proteinExistence type="inferred from homology"/>
<dbReference type="EMBL" id="FQWT01000006">
    <property type="protein sequence ID" value="SHH72960.1"/>
    <property type="molecule type" value="Genomic_DNA"/>
</dbReference>
<dbReference type="SMART" id="SM00932">
    <property type="entry name" value="Nfu_N"/>
    <property type="match status" value="2"/>
</dbReference>
<dbReference type="Gene3D" id="3.30.1370.70">
    <property type="entry name" value="Scaffold protein Nfu/NifU, N-terminal domain"/>
    <property type="match status" value="2"/>
</dbReference>
<dbReference type="InterPro" id="IPR001075">
    <property type="entry name" value="NIF_FeS_clus_asmbl_NifU_C"/>
</dbReference>
<keyword evidence="4" id="KW-1185">Reference proteome</keyword>
<evidence type="ECO:0000256" key="1">
    <source>
        <dbReference type="ARBA" id="ARBA00006420"/>
    </source>
</evidence>
<dbReference type="PANTHER" id="PTHR11178">
    <property type="entry name" value="IRON-SULFUR CLUSTER SCAFFOLD PROTEIN NFU-RELATED"/>
    <property type="match status" value="1"/>
</dbReference>
<reference evidence="4" key="1">
    <citation type="submission" date="2016-11" db="EMBL/GenBank/DDBJ databases">
        <authorList>
            <person name="Varghese N."/>
            <person name="Submissions S."/>
        </authorList>
    </citation>
    <scope>NUCLEOTIDE SEQUENCE [LARGE SCALE GENOMIC DNA]</scope>
    <source>
        <strain evidence="4">DSM 19055</strain>
    </source>
</reference>
<sequence length="339" mass="38526">MKIIISATASFNFQVLFLNNRDSKNLISNLRLLISNCVFLYLKFNEKMRTILIEPTENTKVMKFVADYNLIPGSLELDRSSDISEIPLAQELFNYPFVERIFITANFVAIAKQDTVEWEHVAESLKNVIEDELLANPRIYLQKRKELYQIYAEMTPNPNAMKFISNKLLIEGFVEVKSKDGVQGVPLAEAIFNEFDFAKEVFISDNFVAVTRDDSVEWHQVMMAVRGFIAEYLQNGGEISNIEPQKHENPVEKIINREYTDDEQKISDILNEYVAPAVENDGGKISLMEYDQENKTAKMLLQGACSGCPSSTATLKNGIENILKQFVPDLVEKVEAVNG</sequence>
<name>A0A1M5VCI9_9FLAO</name>
<feature type="domain" description="Scaffold protein Nfu/NifU N-terminal" evidence="2">
    <location>
        <begin position="150"/>
        <end position="236"/>
    </location>
</feature>
<gene>
    <name evidence="3" type="ORF">SAMN05421866_3547</name>
</gene>
<dbReference type="InterPro" id="IPR035433">
    <property type="entry name" value="NFU1-like"/>
</dbReference>
<dbReference type="Pfam" id="PF08712">
    <property type="entry name" value="Nfu_N"/>
    <property type="match status" value="2"/>
</dbReference>
<dbReference type="InterPro" id="IPR036498">
    <property type="entry name" value="Nfu/NifU_N_sf"/>
</dbReference>
<evidence type="ECO:0000313" key="4">
    <source>
        <dbReference type="Proteomes" id="UP000184047"/>
    </source>
</evidence>
<dbReference type="InterPro" id="IPR034904">
    <property type="entry name" value="FSCA_dom_sf"/>
</dbReference>
<dbReference type="eggNOG" id="COG0694">
    <property type="taxonomic scope" value="Bacteria"/>
</dbReference>
<feature type="domain" description="Scaffold protein Nfu/NifU N-terminal" evidence="2">
    <location>
        <begin position="51"/>
        <end position="136"/>
    </location>
</feature>
<evidence type="ECO:0000313" key="3">
    <source>
        <dbReference type="EMBL" id="SHH72960.1"/>
    </source>
</evidence>
<dbReference type="GO" id="GO:0005506">
    <property type="term" value="F:iron ion binding"/>
    <property type="evidence" value="ECO:0007669"/>
    <property type="project" value="InterPro"/>
</dbReference>
<dbReference type="GO" id="GO:0016226">
    <property type="term" value="P:iron-sulfur cluster assembly"/>
    <property type="evidence" value="ECO:0007669"/>
    <property type="project" value="InterPro"/>
</dbReference>
<dbReference type="GO" id="GO:0051536">
    <property type="term" value="F:iron-sulfur cluster binding"/>
    <property type="evidence" value="ECO:0007669"/>
    <property type="project" value="InterPro"/>
</dbReference>
<organism evidence="3 4">
    <name type="scientific">Chryseobacterium oranimense</name>
    <dbReference type="NCBI Taxonomy" id="421058"/>
    <lineage>
        <taxon>Bacteria</taxon>
        <taxon>Pseudomonadati</taxon>
        <taxon>Bacteroidota</taxon>
        <taxon>Flavobacteriia</taxon>
        <taxon>Flavobacteriales</taxon>
        <taxon>Weeksellaceae</taxon>
        <taxon>Chryseobacterium group</taxon>
        <taxon>Chryseobacterium</taxon>
    </lineage>
</organism>
<dbReference type="Pfam" id="PF01106">
    <property type="entry name" value="NifU"/>
    <property type="match status" value="1"/>
</dbReference>
<evidence type="ECO:0000259" key="2">
    <source>
        <dbReference type="SMART" id="SM00932"/>
    </source>
</evidence>
<dbReference type="STRING" id="421058.SAMN05421866_3547"/>
<dbReference type="SUPFAM" id="SSF117916">
    <property type="entry name" value="Fe-S cluster assembly (FSCA) domain-like"/>
    <property type="match status" value="1"/>
</dbReference>
<protein>
    <submittedName>
        <fullName evidence="3">Fe-S cluster biogenesis protein NfuA, 4Fe-4S-binding domain</fullName>
    </submittedName>
</protein>
<dbReference type="Gene3D" id="3.30.300.130">
    <property type="entry name" value="Fe-S cluster assembly (FSCA)"/>
    <property type="match status" value="1"/>
</dbReference>